<gene>
    <name evidence="1" type="ORF">MNBD_DELTA03-1487</name>
</gene>
<sequence length="286" mass="32872">MNRLWPPLFLIIGLSLTIMLSGHVHRIKLRHNNESMSTIGRLPAAVLRAAALEFQGVASDFMFLKTITYVGLRLQEHSSPTEKEWHRAATMLRGVTDLDPRFWDPYLFAEVIFPWQAHMRPEADKLLLKAAKYRPEDYQPFYFLGFNAFYFEHNAVKAAPYLRRAAALPGAPGFLKGLAARFSLYGNQTKLGIVFLANLLRSTHNPRTYAYLKKRLLTLQKINRLENKVKEFKKLTGRLPRSFNELLKKGLLDTIPKDPYGGKFTILTSGRVYTTSNMIEQKNKQK</sequence>
<organism evidence="1">
    <name type="scientific">hydrothermal vent metagenome</name>
    <dbReference type="NCBI Taxonomy" id="652676"/>
    <lineage>
        <taxon>unclassified sequences</taxon>
        <taxon>metagenomes</taxon>
        <taxon>ecological metagenomes</taxon>
    </lineage>
</organism>
<protein>
    <submittedName>
        <fullName evidence="1">Uncharacterized protein</fullName>
    </submittedName>
</protein>
<name>A0A3B0VU96_9ZZZZ</name>
<dbReference type="InterPro" id="IPR045584">
    <property type="entry name" value="Pilin-like"/>
</dbReference>
<accession>A0A3B0VU96</accession>
<dbReference type="EMBL" id="UOEX01000108">
    <property type="protein sequence ID" value="VAW34974.1"/>
    <property type="molecule type" value="Genomic_DNA"/>
</dbReference>
<dbReference type="AlphaFoldDB" id="A0A3B0VU96"/>
<proteinExistence type="predicted"/>
<dbReference type="SUPFAM" id="SSF54523">
    <property type="entry name" value="Pili subunits"/>
    <property type="match status" value="1"/>
</dbReference>
<evidence type="ECO:0000313" key="1">
    <source>
        <dbReference type="EMBL" id="VAW34974.1"/>
    </source>
</evidence>
<reference evidence="1" key="1">
    <citation type="submission" date="2018-06" db="EMBL/GenBank/DDBJ databases">
        <authorList>
            <person name="Zhirakovskaya E."/>
        </authorList>
    </citation>
    <scope>NUCLEOTIDE SEQUENCE</scope>
</reference>